<dbReference type="InterPro" id="IPR013783">
    <property type="entry name" value="Ig-like_fold"/>
</dbReference>
<evidence type="ECO:0000256" key="3">
    <source>
        <dbReference type="ARBA" id="ARBA00023157"/>
    </source>
</evidence>
<proteinExistence type="predicted"/>
<dbReference type="FunFam" id="2.60.40.10:FF:000107">
    <property type="entry name" value="Myosin, light chain kinase a"/>
    <property type="match status" value="1"/>
</dbReference>
<keyword evidence="3" id="KW-1015">Disulfide bond</keyword>
<evidence type="ECO:0000313" key="7">
    <source>
        <dbReference type="Proteomes" id="UP001152795"/>
    </source>
</evidence>
<dbReference type="SMART" id="SM00408">
    <property type="entry name" value="IGc2"/>
    <property type="match status" value="4"/>
</dbReference>
<gene>
    <name evidence="6" type="ORF">PACLA_8A029737</name>
</gene>
<dbReference type="InterPro" id="IPR036179">
    <property type="entry name" value="Ig-like_dom_sf"/>
</dbReference>
<dbReference type="InterPro" id="IPR003598">
    <property type="entry name" value="Ig_sub2"/>
</dbReference>
<dbReference type="Pfam" id="PF13927">
    <property type="entry name" value="Ig_3"/>
    <property type="match status" value="2"/>
</dbReference>
<keyword evidence="7" id="KW-1185">Reference proteome</keyword>
<evidence type="ECO:0000256" key="4">
    <source>
        <dbReference type="ARBA" id="ARBA00023319"/>
    </source>
</evidence>
<keyword evidence="2" id="KW-0677">Repeat</keyword>
<evidence type="ECO:0000256" key="1">
    <source>
        <dbReference type="ARBA" id="ARBA00022729"/>
    </source>
</evidence>
<dbReference type="PROSITE" id="PS50835">
    <property type="entry name" value="IG_LIKE"/>
    <property type="match status" value="4"/>
</dbReference>
<dbReference type="CDD" id="cd00096">
    <property type="entry name" value="Ig"/>
    <property type="match status" value="1"/>
</dbReference>
<dbReference type="InterPro" id="IPR013098">
    <property type="entry name" value="Ig_I-set"/>
</dbReference>
<dbReference type="InterPro" id="IPR051170">
    <property type="entry name" value="Neural/epithelial_adhesion"/>
</dbReference>
<dbReference type="SMART" id="SM00409">
    <property type="entry name" value="IG"/>
    <property type="match status" value="4"/>
</dbReference>
<reference evidence="6" key="1">
    <citation type="submission" date="2020-04" db="EMBL/GenBank/DDBJ databases">
        <authorList>
            <person name="Alioto T."/>
            <person name="Alioto T."/>
            <person name="Gomez Garrido J."/>
        </authorList>
    </citation>
    <scope>NUCLEOTIDE SEQUENCE</scope>
    <source>
        <strain evidence="6">A484AB</strain>
    </source>
</reference>
<name>A0A7D9DR64_PARCT</name>
<comment type="caution">
    <text evidence="6">The sequence shown here is derived from an EMBL/GenBank/DDBJ whole genome shotgun (WGS) entry which is preliminary data.</text>
</comment>
<dbReference type="InterPro" id="IPR007110">
    <property type="entry name" value="Ig-like_dom"/>
</dbReference>
<dbReference type="PANTHER" id="PTHR12231">
    <property type="entry name" value="CTX-RELATED TYPE I TRANSMEMBRANE PROTEIN"/>
    <property type="match status" value="1"/>
</dbReference>
<dbReference type="SUPFAM" id="SSF48726">
    <property type="entry name" value="Immunoglobulin"/>
    <property type="match status" value="4"/>
</dbReference>
<evidence type="ECO:0000256" key="5">
    <source>
        <dbReference type="SAM" id="MobiDB-lite"/>
    </source>
</evidence>
<feature type="region of interest" description="Disordered" evidence="5">
    <location>
        <begin position="351"/>
        <end position="379"/>
    </location>
</feature>
<accession>A0A7D9DR64</accession>
<dbReference type="OrthoDB" id="5985314at2759"/>
<feature type="non-terminal residue" evidence="6">
    <location>
        <position position="1"/>
    </location>
</feature>
<feature type="compositionally biased region" description="Basic and acidic residues" evidence="5">
    <location>
        <begin position="370"/>
        <end position="379"/>
    </location>
</feature>
<protein>
    <submittedName>
        <fullName evidence="6">Hemicentin-2</fullName>
    </submittedName>
</protein>
<dbReference type="InterPro" id="IPR003599">
    <property type="entry name" value="Ig_sub"/>
</dbReference>
<keyword evidence="4" id="KW-0393">Immunoglobulin domain</keyword>
<dbReference type="Pfam" id="PF07679">
    <property type="entry name" value="I-set"/>
    <property type="match status" value="1"/>
</dbReference>
<dbReference type="Gene3D" id="2.60.40.10">
    <property type="entry name" value="Immunoglobulins"/>
    <property type="match status" value="4"/>
</dbReference>
<dbReference type="EMBL" id="CACRXK020001755">
    <property type="protein sequence ID" value="CAB3990925.1"/>
    <property type="molecule type" value="Genomic_DNA"/>
</dbReference>
<keyword evidence="1" id="KW-0732">Signal</keyword>
<dbReference type="PANTHER" id="PTHR12231:SF253">
    <property type="entry name" value="DPR-INTERACTING PROTEIN ETA, ISOFORM B-RELATED"/>
    <property type="match status" value="1"/>
</dbReference>
<sequence>ISNTPPKASFTSRNISLPLGTQKKLTCWNAGRHGWQKDGKYLNFHGRYYYLISRARHSDAGTYTCTVRNSAGSITIYYHVNIEGPPVITKADDVVAVEHSNVSLTCNIQSDPPVNITWLHNNIAISQNTILRRGTQRLPNIALQIVGVSKSDSGKYTCEARNIYGRQIQAIALRIIEEPLFEIGVKNHELQYGETATLRCKPLTSDSSMKIFWRKNGKALEMNDRISVSNRNELVIKNVSQEDCGEYYCVVKNDRSVITSFGTLAIKDDPPCIFTPPQNLSLTVGMYARFYCKAAGSPEPVIWWQNRSDTLSDVYEIQNVSISDTGLYICFARSGRKISKAGAFLNVGKPNAVSPTGKGNPENKTAVSPTEKENPENKTDVAEEIIKKWNYILLRLQEAKEPTQNCTFCTGQFGSKR</sequence>
<organism evidence="6 7">
    <name type="scientific">Paramuricea clavata</name>
    <name type="common">Red gorgonian</name>
    <name type="synonym">Violescent sea-whip</name>
    <dbReference type="NCBI Taxonomy" id="317549"/>
    <lineage>
        <taxon>Eukaryota</taxon>
        <taxon>Metazoa</taxon>
        <taxon>Cnidaria</taxon>
        <taxon>Anthozoa</taxon>
        <taxon>Octocorallia</taxon>
        <taxon>Malacalcyonacea</taxon>
        <taxon>Plexauridae</taxon>
        <taxon>Paramuricea</taxon>
    </lineage>
</organism>
<evidence type="ECO:0000313" key="6">
    <source>
        <dbReference type="EMBL" id="CAB3990925.1"/>
    </source>
</evidence>
<evidence type="ECO:0000256" key="2">
    <source>
        <dbReference type="ARBA" id="ARBA00022737"/>
    </source>
</evidence>
<dbReference type="Proteomes" id="UP001152795">
    <property type="component" value="Unassembled WGS sequence"/>
</dbReference>
<dbReference type="AlphaFoldDB" id="A0A7D9DR64"/>